<dbReference type="InterPro" id="IPR015943">
    <property type="entry name" value="WD40/YVTN_repeat-like_dom_sf"/>
</dbReference>
<evidence type="ECO:0000313" key="2">
    <source>
        <dbReference type="EMBL" id="SEG30924.1"/>
    </source>
</evidence>
<organism evidence="2 3">
    <name type="scientific">Algoriphagus boritolerans DSM 17298 = JCM 18970</name>
    <dbReference type="NCBI Taxonomy" id="1120964"/>
    <lineage>
        <taxon>Bacteria</taxon>
        <taxon>Pseudomonadati</taxon>
        <taxon>Bacteroidota</taxon>
        <taxon>Cytophagia</taxon>
        <taxon>Cytophagales</taxon>
        <taxon>Cyclobacteriaceae</taxon>
        <taxon>Algoriphagus</taxon>
    </lineage>
</organism>
<gene>
    <name evidence="2" type="ORF">SAMN03080598_03309</name>
</gene>
<keyword evidence="1" id="KW-1133">Transmembrane helix</keyword>
<dbReference type="InterPro" id="IPR013783">
    <property type="entry name" value="Ig-like_fold"/>
</dbReference>
<proteinExistence type="predicted"/>
<dbReference type="Gene3D" id="2.130.10.10">
    <property type="entry name" value="YVTN repeat-like/Quinoprotein amine dehydrogenase"/>
    <property type="match status" value="1"/>
</dbReference>
<dbReference type="Proteomes" id="UP000236736">
    <property type="component" value="Unassembled WGS sequence"/>
</dbReference>
<accession>A0A1H5Z431</accession>
<name>A0A1H5Z431_9BACT</name>
<keyword evidence="3" id="KW-1185">Reference proteome</keyword>
<dbReference type="Gene3D" id="2.60.40.10">
    <property type="entry name" value="Immunoglobulins"/>
    <property type="match status" value="1"/>
</dbReference>
<protein>
    <submittedName>
        <fullName evidence="2">C-terminal domain of CHU protein family protein</fullName>
    </submittedName>
</protein>
<keyword evidence="1" id="KW-0812">Transmembrane</keyword>
<evidence type="ECO:0000256" key="1">
    <source>
        <dbReference type="SAM" id="Phobius"/>
    </source>
</evidence>
<dbReference type="STRING" id="1120964.GCA_001313265_04977"/>
<reference evidence="3" key="1">
    <citation type="submission" date="2016-10" db="EMBL/GenBank/DDBJ databases">
        <authorList>
            <person name="Varghese N."/>
            <person name="Submissions S."/>
        </authorList>
    </citation>
    <scope>NUCLEOTIDE SEQUENCE [LARGE SCALE GENOMIC DNA]</scope>
    <source>
        <strain evidence="3">DSM 17298</strain>
    </source>
</reference>
<dbReference type="SUPFAM" id="SSF82171">
    <property type="entry name" value="DPP6 N-terminal domain-like"/>
    <property type="match status" value="1"/>
</dbReference>
<dbReference type="SUPFAM" id="SSF50960">
    <property type="entry name" value="TolB, C-terminal domain"/>
    <property type="match status" value="1"/>
</dbReference>
<evidence type="ECO:0000313" key="3">
    <source>
        <dbReference type="Proteomes" id="UP000236736"/>
    </source>
</evidence>
<sequence length="1849" mass="199217">MVVLVSSPKNMKSSPISIRFILIFTSIISLIIFGISGLGYSQGFNDNEWIFGNCGSGTPNSYLSFGKGGTATVQTLPGSVIIGENNNAIAVDPITGQPLFTTNGVLVYDNSSNPIQGSAPGLNGDIDGRQKVATGFLEYDPDGNKLFYIFYISPAGQLLYSVVDMNAAGQATGNERPLGEVTLKDQVIGPASGALLVVKTPSSPSYLISFTGGNLISRRIEDTQGNFSQTDSEGIPFTPKAIIFDETNSRLIVISEDDGDDILVIPFDTSSGNFGTPEPISGSGGPDDIGGADFSPDGSFIFFSRGNQLFRVPTSDLSATPEEIPLTAGLNQVYDIKSGPDGQLYYIYEEVPGGPQLIGRVINPNEPDLSLITLEEDPFMGTDFCGTIFPVFAPNADINPSIDFTWDPEAPCSNNPVQLTSVITPENYQPVSFNWEFTPPLTDSDGNPLPADFNQEHFLVPQDAAQGTSIEVTLTVEFEDGSTLDVNKTIPLTENNLEANFTPSDTTLCLSCIDLEPLLQAQAAQGEQDGEAPDTGGANYEYFWSNKRDLGWISKEPNEVCLPGLYWVLVREPESECYAYAEIRVKIWDLPDQSNNIWYFGDGAGLNFNPDPTDENAPVPRPIDQRHPQNIPAGTTTISDQAGEVLFFTDGNSVWDLNGDLMENGEDIGGDNSSSQSVIAVAVPTQQTLYYLFTTQATANGTNTVSYSLVDIKAGNQTGVGNVTTKDNFLFSPSTEHSAAISGGDTTWVMFHELGNNTFRAYPVSSEGIGQPVLSSVGSNHGFNSGVGAMKFSPDGTKLAVTISEGGCNKVEIFEFDQQTGELSEYARIDLGCEGDVYGLEFSQDSDRVLVSYRNGGPGIEEFIIKAVENDDPDATDCPSCFSSATTRAQRQACIISTKNQVGGTANLNLGALQIASDGQIYVAVVGDNRIGQVQVGTGCTASSTFNQNAVEPMPGPSNLGLPSFVQNSGSSIPEPSLAFPPRLCLDPELGASALLEGGGEPDIDSYFWTITHEDGTVIRDNFGGPGEEFQTLDQIFTTPGIYTIELRVDRCGDPEYFRADGEIEVVAPPTLTLEDDVTLCAGNPVTLTAIDGYDPTEGLYDFQWTNAAGVIFGDENSNSITVEEESIYTVQVSYRLPAGLSEDEAEFFETCPATAEVFVGPAFEFDLTQTATEVCYEETTVTFAPNTPITGEWFYELNQDGNRVSLGELFELELFINTLPGPGQYEIYFVTQDPILDGCTIEKKLNLLVNELPLLVAVQTTPAPDCATADGAFEITMQSNASEVRITELNLTFSNVSAGDVIPVADVLPGLYTIEAENSTGCFYSASVTVENLNPPSLLEFTVTTSDETCSANGVNPGLISISFISGVAQLGEYRIVRQGDGQEFRGALPNQASFEVEVPNGDYSVEILDQFGCSIPDAKVYPIAQKFEVVFSVPTTVTACESFTFTPAGPDPLTYSGISSSGAVIPADASGAITFTQTGTYTIRGEDPAGEDCPREIEMNVTITQPLDFDLAGPIVDCQTGIRYEAILTNANPADVIFLWKDDLGVIVGRQQTFVPSRNGNYTLEVQPAAGGLCPTNEIPFTAEILSESVSVALDVVPFCLGQTSTNVTVVADLTQVAEIEWYRVVGGTRTRIFGFDDLPVIEVDQEGTYEVLLRSQFGCELGRANGVVAKSTIIPPVVPLEIITICAIEGVTTSIDPGDYDNYSWILNGEEVSQEGIFTPTLPGNYELRVSDNLGCEYVATFVVNEDCRLRIVYPNAVVLNDPNRGFILYANEFIDDVEVFIFNRWGELIFFCQHENLEPRQPFCPWDGVVNGNFVPNGTYAVVVKFTSREQGITQSETKAITIIQ</sequence>
<feature type="transmembrane region" description="Helical" evidence="1">
    <location>
        <begin position="20"/>
        <end position="40"/>
    </location>
</feature>
<keyword evidence="1" id="KW-0472">Membrane</keyword>
<dbReference type="EMBL" id="FNVR01000024">
    <property type="protein sequence ID" value="SEG30924.1"/>
    <property type="molecule type" value="Genomic_DNA"/>
</dbReference>